<accession>A0A9D3MVS9</accession>
<keyword evidence="2" id="KW-1185">Reference proteome</keyword>
<organism evidence="1 2">
    <name type="scientific">Anguilla anguilla</name>
    <name type="common">European freshwater eel</name>
    <name type="synonym">Muraena anguilla</name>
    <dbReference type="NCBI Taxonomy" id="7936"/>
    <lineage>
        <taxon>Eukaryota</taxon>
        <taxon>Metazoa</taxon>
        <taxon>Chordata</taxon>
        <taxon>Craniata</taxon>
        <taxon>Vertebrata</taxon>
        <taxon>Euteleostomi</taxon>
        <taxon>Actinopterygii</taxon>
        <taxon>Neopterygii</taxon>
        <taxon>Teleostei</taxon>
        <taxon>Anguilliformes</taxon>
        <taxon>Anguillidae</taxon>
        <taxon>Anguilla</taxon>
    </lineage>
</organism>
<evidence type="ECO:0000313" key="2">
    <source>
        <dbReference type="Proteomes" id="UP001044222"/>
    </source>
</evidence>
<comment type="caution">
    <text evidence="1">The sequence shown here is derived from an EMBL/GenBank/DDBJ whole genome shotgun (WGS) entry which is preliminary data.</text>
</comment>
<dbReference type="Proteomes" id="UP001044222">
    <property type="component" value="Unassembled WGS sequence"/>
</dbReference>
<proteinExistence type="predicted"/>
<dbReference type="AlphaFoldDB" id="A0A9D3MVS9"/>
<protein>
    <recommendedName>
        <fullName evidence="3">PDZ domain-containing protein</fullName>
    </recommendedName>
</protein>
<gene>
    <name evidence="1" type="ORF">ANANG_G00044770</name>
</gene>
<name>A0A9D3MVS9_ANGAN</name>
<sequence length="122" mass="13562">MRHSRSKSFSDSLVLEDVDKGGVIVKSIRADSSTDIGLKEGDEIIGATIHFDKLKKDEVLRVLKLIEPYDENMKVLTKESLKASVSSGILNNSIASPKEMLEDSYSRLFHSKMTAHIVLNLT</sequence>
<dbReference type="EMBL" id="JAFIRN010000002">
    <property type="protein sequence ID" value="KAG5855048.1"/>
    <property type="molecule type" value="Genomic_DNA"/>
</dbReference>
<evidence type="ECO:0008006" key="3">
    <source>
        <dbReference type="Google" id="ProtNLM"/>
    </source>
</evidence>
<evidence type="ECO:0000313" key="1">
    <source>
        <dbReference type="EMBL" id="KAG5855048.1"/>
    </source>
</evidence>
<reference evidence="1" key="1">
    <citation type="submission" date="2021-01" db="EMBL/GenBank/DDBJ databases">
        <title>A chromosome-scale assembly of European eel, Anguilla anguilla.</title>
        <authorList>
            <person name="Henkel C."/>
            <person name="Jong-Raadsen S.A."/>
            <person name="Dufour S."/>
            <person name="Weltzien F.-A."/>
            <person name="Palstra A.P."/>
            <person name="Pelster B."/>
            <person name="Spaink H.P."/>
            <person name="Van Den Thillart G.E."/>
            <person name="Jansen H."/>
            <person name="Zahm M."/>
            <person name="Klopp C."/>
            <person name="Cedric C."/>
            <person name="Louis A."/>
            <person name="Berthelot C."/>
            <person name="Parey E."/>
            <person name="Roest Crollius H."/>
            <person name="Montfort J."/>
            <person name="Robinson-Rechavi M."/>
            <person name="Bucao C."/>
            <person name="Bouchez O."/>
            <person name="Gislard M."/>
            <person name="Lluch J."/>
            <person name="Milhes M."/>
            <person name="Lampietro C."/>
            <person name="Lopez Roques C."/>
            <person name="Donnadieu C."/>
            <person name="Braasch I."/>
            <person name="Desvignes T."/>
            <person name="Postlethwait J."/>
            <person name="Bobe J."/>
            <person name="Guiguen Y."/>
            <person name="Dirks R."/>
        </authorList>
    </citation>
    <scope>NUCLEOTIDE SEQUENCE</scope>
    <source>
        <strain evidence="1">Tag_6206</strain>
        <tissue evidence="1">Liver</tissue>
    </source>
</reference>